<evidence type="ECO:0000256" key="1">
    <source>
        <dbReference type="SAM" id="MobiDB-lite"/>
    </source>
</evidence>
<reference evidence="2 3" key="1">
    <citation type="submission" date="2015-08" db="EMBL/GenBank/DDBJ databases">
        <title>Next Generation Sequencing and Analysis of the Genome of Puccinia sorghi L Schw, the Causal Agent of Maize Common Rust.</title>
        <authorList>
            <person name="Rochi L."/>
            <person name="Burguener G."/>
            <person name="Darino M."/>
            <person name="Turjanski A."/>
            <person name="Kreff E."/>
            <person name="Dieguez M.J."/>
            <person name="Sacco F."/>
        </authorList>
    </citation>
    <scope>NUCLEOTIDE SEQUENCE [LARGE SCALE GENOMIC DNA]</scope>
    <source>
        <strain evidence="2 3">RO10H11247</strain>
    </source>
</reference>
<proteinExistence type="predicted"/>
<dbReference type="EMBL" id="LAVV01006592">
    <property type="protein sequence ID" value="KNZ59223.1"/>
    <property type="molecule type" value="Genomic_DNA"/>
</dbReference>
<protein>
    <submittedName>
        <fullName evidence="2">Uncharacterized protein</fullName>
    </submittedName>
</protein>
<dbReference type="VEuPathDB" id="FungiDB:VP01_177g2"/>
<sequence length="551" mass="63320">MEGRKLIKLRVERSPPWLPDVDTPKTLFHLCNTSTLQFSLVSSWVVVKRPDRRRPVWLPLSDSHRQPRSIHDQPRRLATRNISAPVLMIILTTLYSESVSTICQPRFSHGGEETIGRLHSNNISLWRLILWNYHHGSYICGGFPGLILEVSHSHSDKRLIMYHDTLHQVEVFTSPNIPNLDHMFPTPKLCWVVTIIDNIQRDLEPQLDDFMLASVVKPALYDLVTPSGTCQGNLLSQSMSMENKNRIELVIMTVNHPNKAETYRKREADLQRDAREPSAALIDLCGYTKTKIDYGSNSDIVTRYWGLPFVSASTHSWGIWPRQTLSRNLGSGYFQSALHEFWPRFNKKNTLRLHNYIIVVLGSGSLCCYSNFSPRLIQPSFDAKSLCRLHSDCEYAACQLQAVEQFFFAVKGGSSSAINTIRYLHFHCCVFICCIPTCKGNIKTMCAHCLHFVSGMWRYFYTPSMRAQDVKCIYVHAIHPYVLMFEDLPELFRPFTIALRIDTSSRGGCSYDIIREKIHRRRMNQGNEGEITHSTKTEKEKKNYKSNNKGT</sequence>
<dbReference type="Proteomes" id="UP000037035">
    <property type="component" value="Unassembled WGS sequence"/>
</dbReference>
<evidence type="ECO:0000313" key="2">
    <source>
        <dbReference type="EMBL" id="KNZ59223.1"/>
    </source>
</evidence>
<comment type="caution">
    <text evidence="2">The sequence shown here is derived from an EMBL/GenBank/DDBJ whole genome shotgun (WGS) entry which is preliminary data.</text>
</comment>
<accession>A0A0L6VEP5</accession>
<dbReference type="AlphaFoldDB" id="A0A0L6VEP5"/>
<keyword evidence="3" id="KW-1185">Reference proteome</keyword>
<organism evidence="2 3">
    <name type="scientific">Puccinia sorghi</name>
    <dbReference type="NCBI Taxonomy" id="27349"/>
    <lineage>
        <taxon>Eukaryota</taxon>
        <taxon>Fungi</taxon>
        <taxon>Dikarya</taxon>
        <taxon>Basidiomycota</taxon>
        <taxon>Pucciniomycotina</taxon>
        <taxon>Pucciniomycetes</taxon>
        <taxon>Pucciniales</taxon>
        <taxon>Pucciniaceae</taxon>
        <taxon>Puccinia</taxon>
    </lineage>
</organism>
<name>A0A0L6VEP5_9BASI</name>
<feature type="compositionally biased region" description="Basic and acidic residues" evidence="1">
    <location>
        <begin position="530"/>
        <end position="543"/>
    </location>
</feature>
<evidence type="ECO:0000313" key="3">
    <source>
        <dbReference type="Proteomes" id="UP000037035"/>
    </source>
</evidence>
<feature type="region of interest" description="Disordered" evidence="1">
    <location>
        <begin position="524"/>
        <end position="551"/>
    </location>
</feature>
<gene>
    <name evidence="2" type="ORF">VP01_177g2</name>
</gene>